<protein>
    <submittedName>
        <fullName evidence="2">Uncharacterized protein</fullName>
    </submittedName>
</protein>
<proteinExistence type="predicted"/>
<organism evidence="2">
    <name type="scientific">Tanacetum cinerariifolium</name>
    <name type="common">Dalmatian daisy</name>
    <name type="synonym">Chrysanthemum cinerariifolium</name>
    <dbReference type="NCBI Taxonomy" id="118510"/>
    <lineage>
        <taxon>Eukaryota</taxon>
        <taxon>Viridiplantae</taxon>
        <taxon>Streptophyta</taxon>
        <taxon>Embryophyta</taxon>
        <taxon>Tracheophyta</taxon>
        <taxon>Spermatophyta</taxon>
        <taxon>Magnoliopsida</taxon>
        <taxon>eudicotyledons</taxon>
        <taxon>Gunneridae</taxon>
        <taxon>Pentapetalae</taxon>
        <taxon>asterids</taxon>
        <taxon>campanulids</taxon>
        <taxon>Asterales</taxon>
        <taxon>Asteraceae</taxon>
        <taxon>Asteroideae</taxon>
        <taxon>Anthemideae</taxon>
        <taxon>Anthemidinae</taxon>
        <taxon>Tanacetum</taxon>
    </lineage>
</organism>
<sequence length="398" mass="44193">MTDADQNVSQEKSYEQVIEDAHVTLTSLRKTKSSKQSSSVSSNFSSKFLILDNVPPVVDEVASMINIKNHQEESSTQAPSLFTSTFNESLENVILDKYSSQPKSTYEATSSLIEFELKKILLDKIEKSKSYQAALKHRELYDGLVKSYNLDKDLFSLYGYVYSLKRDQESVLEVADIEMEQDQGSKFGYTVDKPDGEAAPKNDWFKKPNKPPTPDRAWNTTKSIDFRPPQTWISNIAKAREPPCIFNELMSTLIDFSAYVMNHLKIDNMTQEILVGPAFNLLKGLCKSFVKLEFHLKECYKAVTDRLDWNNPVGHDGSGKNWTSSGNHITASGNFSSRGPVVGIDPLPVGTLATPLSKIVAASMEVSTVAISFVSSLTLSAAASPSSKFLPANFPLTR</sequence>
<dbReference type="EMBL" id="BKCJ010010234">
    <property type="protein sequence ID" value="GEU90665.1"/>
    <property type="molecule type" value="Genomic_DNA"/>
</dbReference>
<accession>A0A6L2P126</accession>
<comment type="caution">
    <text evidence="2">The sequence shown here is derived from an EMBL/GenBank/DDBJ whole genome shotgun (WGS) entry which is preliminary data.</text>
</comment>
<feature type="region of interest" description="Disordered" evidence="1">
    <location>
        <begin position="200"/>
        <end position="221"/>
    </location>
</feature>
<evidence type="ECO:0000313" key="2">
    <source>
        <dbReference type="EMBL" id="GEU90665.1"/>
    </source>
</evidence>
<reference evidence="2" key="1">
    <citation type="journal article" date="2019" name="Sci. Rep.">
        <title>Draft genome of Tanacetum cinerariifolium, the natural source of mosquito coil.</title>
        <authorList>
            <person name="Yamashiro T."/>
            <person name="Shiraishi A."/>
            <person name="Satake H."/>
            <person name="Nakayama K."/>
        </authorList>
    </citation>
    <scope>NUCLEOTIDE SEQUENCE</scope>
</reference>
<gene>
    <name evidence="2" type="ORF">Tci_062643</name>
</gene>
<dbReference type="AlphaFoldDB" id="A0A6L2P126"/>
<name>A0A6L2P126_TANCI</name>
<evidence type="ECO:0000256" key="1">
    <source>
        <dbReference type="SAM" id="MobiDB-lite"/>
    </source>
</evidence>